<name>A0A5C6NQ01_9TELE</name>
<dbReference type="Proteomes" id="UP000324091">
    <property type="component" value="Chromosome 19"/>
</dbReference>
<keyword evidence="3" id="KW-1185">Reference proteome</keyword>
<dbReference type="AlphaFoldDB" id="A0A5C6NQ01"/>
<feature type="region of interest" description="Disordered" evidence="1">
    <location>
        <begin position="1"/>
        <end position="67"/>
    </location>
</feature>
<dbReference type="EMBL" id="RHFK02000011">
    <property type="protein sequence ID" value="TWW68778.1"/>
    <property type="molecule type" value="Genomic_DNA"/>
</dbReference>
<protein>
    <submittedName>
        <fullName evidence="2">Uncharacterized protein</fullName>
    </submittedName>
</protein>
<comment type="caution">
    <text evidence="2">The sequence shown here is derived from an EMBL/GenBank/DDBJ whole genome shotgun (WGS) entry which is preliminary data.</text>
</comment>
<evidence type="ECO:0000313" key="3">
    <source>
        <dbReference type="Proteomes" id="UP000324091"/>
    </source>
</evidence>
<accession>A0A5C6NQ01</accession>
<feature type="compositionally biased region" description="Polar residues" evidence="1">
    <location>
        <begin position="30"/>
        <end position="47"/>
    </location>
</feature>
<proteinExistence type="predicted"/>
<gene>
    <name evidence="2" type="ORF">D4764_19G0005760</name>
</gene>
<organism evidence="2 3">
    <name type="scientific">Takifugu flavidus</name>
    <name type="common">sansaifugu</name>
    <dbReference type="NCBI Taxonomy" id="433684"/>
    <lineage>
        <taxon>Eukaryota</taxon>
        <taxon>Metazoa</taxon>
        <taxon>Chordata</taxon>
        <taxon>Craniata</taxon>
        <taxon>Vertebrata</taxon>
        <taxon>Euteleostomi</taxon>
        <taxon>Actinopterygii</taxon>
        <taxon>Neopterygii</taxon>
        <taxon>Teleostei</taxon>
        <taxon>Neoteleostei</taxon>
        <taxon>Acanthomorphata</taxon>
        <taxon>Eupercaria</taxon>
        <taxon>Tetraodontiformes</taxon>
        <taxon>Tetradontoidea</taxon>
        <taxon>Tetraodontidae</taxon>
        <taxon>Takifugu</taxon>
    </lineage>
</organism>
<evidence type="ECO:0000313" key="2">
    <source>
        <dbReference type="EMBL" id="TWW68778.1"/>
    </source>
</evidence>
<reference evidence="2 3" key="1">
    <citation type="submission" date="2019-04" db="EMBL/GenBank/DDBJ databases">
        <title>Chromosome genome assembly for Takifugu flavidus.</title>
        <authorList>
            <person name="Xiao S."/>
        </authorList>
    </citation>
    <scope>NUCLEOTIDE SEQUENCE [LARGE SCALE GENOMIC DNA]</scope>
    <source>
        <strain evidence="2">HTHZ2018</strain>
        <tissue evidence="2">Muscle</tissue>
    </source>
</reference>
<sequence>MVVSYRYSVGHRQGSNRLGDGKETTRRRGTSWSAQSRVKGENASNHTAKTDLRAMPQPTPRMAAYWL</sequence>
<evidence type="ECO:0000256" key="1">
    <source>
        <dbReference type="SAM" id="MobiDB-lite"/>
    </source>
</evidence>